<comment type="caution">
    <text evidence="2">The sequence shown here is derived from an EMBL/GenBank/DDBJ whole genome shotgun (WGS) entry which is preliminary data.</text>
</comment>
<proteinExistence type="inferred from homology"/>
<dbReference type="PANTHER" id="PTHR35024:SF4">
    <property type="entry name" value="POLYMER-FORMING CYTOSKELETAL PROTEIN"/>
    <property type="match status" value="1"/>
</dbReference>
<dbReference type="PANTHER" id="PTHR35024">
    <property type="entry name" value="HYPOTHETICAL CYTOSOLIC PROTEIN"/>
    <property type="match status" value="1"/>
</dbReference>
<protein>
    <recommendedName>
        <fullName evidence="6">Polymer-forming cytoskeletal protein</fullName>
    </recommendedName>
</protein>
<gene>
    <name evidence="3" type="ORF">GKD88_06405</name>
    <name evidence="2" type="ORF">GKE08_06610</name>
</gene>
<evidence type="ECO:0008006" key="6">
    <source>
        <dbReference type="Google" id="ProtNLM"/>
    </source>
</evidence>
<evidence type="ECO:0000313" key="4">
    <source>
        <dbReference type="Proteomes" id="UP000433575"/>
    </source>
</evidence>
<keyword evidence="5" id="KW-1185">Reference proteome</keyword>
<evidence type="ECO:0000313" key="2">
    <source>
        <dbReference type="EMBL" id="MSA88993.1"/>
    </source>
</evidence>
<dbReference type="InterPro" id="IPR007607">
    <property type="entry name" value="BacA/B"/>
</dbReference>
<reference evidence="4 5" key="1">
    <citation type="journal article" date="2019" name="Nat. Med.">
        <title>A library of human gut bacterial isolates paired with longitudinal multiomics data enables mechanistic microbiome research.</title>
        <authorList>
            <person name="Poyet M."/>
            <person name="Groussin M."/>
            <person name="Gibbons S.M."/>
            <person name="Avila-Pacheco J."/>
            <person name="Jiang X."/>
            <person name="Kearney S.M."/>
            <person name="Perrotta A.R."/>
            <person name="Berdy B."/>
            <person name="Zhao S."/>
            <person name="Lieberman T.D."/>
            <person name="Swanson P.K."/>
            <person name="Smith M."/>
            <person name="Roesemann S."/>
            <person name="Alexander J.E."/>
            <person name="Rich S.A."/>
            <person name="Livny J."/>
            <person name="Vlamakis H."/>
            <person name="Clish C."/>
            <person name="Bullock K."/>
            <person name="Deik A."/>
            <person name="Scott J."/>
            <person name="Pierce K.A."/>
            <person name="Xavier R.J."/>
            <person name="Alm E.J."/>
        </authorList>
    </citation>
    <scope>NUCLEOTIDE SEQUENCE [LARGE SCALE GENOMIC DNA]</scope>
    <source>
        <strain evidence="2 4">BIOML-A4</strain>
        <strain evidence="3 5">BIOML-A5</strain>
    </source>
</reference>
<sequence>MFFISLVRERRSAAKMTKKYGKANQKSWKSILNTREQLTKGKDEEQVKIVDRPLEQEVPKVEEAEAKLEERLPDNQEITELTDIMAEKNEAEKMDIAPEIQLAEAEPEEARKAAVGEDKKTTITADMKIIGDLEGCSDLEFHGKITGNIITEGYVNMDGKIDGSIQALALRINGGVVHGDILCEKTIEILPGSEIVGNLQAEIVTVNGHIRGDLYCGQMLTLLDHSVVEGNITTESISVYEGALVEGKLSMEKK</sequence>
<dbReference type="AlphaFoldDB" id="A0A6N7S526"/>
<evidence type="ECO:0000313" key="3">
    <source>
        <dbReference type="EMBL" id="MSC32747.1"/>
    </source>
</evidence>
<comment type="similarity">
    <text evidence="1">Belongs to the bactofilin family.</text>
</comment>
<dbReference type="EMBL" id="WKPI01000008">
    <property type="protein sequence ID" value="MSC32747.1"/>
    <property type="molecule type" value="Genomic_DNA"/>
</dbReference>
<accession>A0A6N7S526</accession>
<evidence type="ECO:0000313" key="5">
    <source>
        <dbReference type="Proteomes" id="UP000480929"/>
    </source>
</evidence>
<evidence type="ECO:0000256" key="1">
    <source>
        <dbReference type="ARBA" id="ARBA00044755"/>
    </source>
</evidence>
<dbReference type="Proteomes" id="UP000433575">
    <property type="component" value="Unassembled WGS sequence"/>
</dbReference>
<dbReference type="OrthoDB" id="1850616at2"/>
<dbReference type="Proteomes" id="UP000480929">
    <property type="component" value="Unassembled WGS sequence"/>
</dbReference>
<dbReference type="Pfam" id="PF04519">
    <property type="entry name" value="Bactofilin"/>
    <property type="match status" value="1"/>
</dbReference>
<name>A0A6N7S526_9FIRM</name>
<dbReference type="EMBL" id="WKPJ01000007">
    <property type="protein sequence ID" value="MSA88993.1"/>
    <property type="molecule type" value="Genomic_DNA"/>
</dbReference>
<organism evidence="2 4">
    <name type="scientific">Holdemania massiliensis</name>
    <dbReference type="NCBI Taxonomy" id="1468449"/>
    <lineage>
        <taxon>Bacteria</taxon>
        <taxon>Bacillati</taxon>
        <taxon>Bacillota</taxon>
        <taxon>Erysipelotrichia</taxon>
        <taxon>Erysipelotrichales</taxon>
        <taxon>Erysipelotrichaceae</taxon>
        <taxon>Holdemania</taxon>
    </lineage>
</organism>